<dbReference type="RefSeq" id="WP_278099137.1">
    <property type="nucleotide sequence ID" value="NZ_CP091092.1"/>
</dbReference>
<evidence type="ECO:0008006" key="4">
    <source>
        <dbReference type="Google" id="ProtNLM"/>
    </source>
</evidence>
<keyword evidence="1" id="KW-0812">Transmembrane</keyword>
<keyword evidence="1" id="KW-0472">Membrane</keyword>
<dbReference type="Gene3D" id="3.10.620.30">
    <property type="match status" value="1"/>
</dbReference>
<gene>
    <name evidence="2" type="ORF">L1994_09140</name>
</gene>
<evidence type="ECO:0000313" key="2">
    <source>
        <dbReference type="EMBL" id="WFN36300.1"/>
    </source>
</evidence>
<sequence length="333" mass="38014">MTTKTANNQRHFALIVVFSILSAFMVIQASATAPETVADTANFQTDLIDIQSEEAGIKYPKVSLPDRKGETITAAHEFRFNSELRKIEVELDKNEYLAAEKTNKNIRAKSSGIKAEDWTAGYYQTLITDSINLKSYSQITKELRKIKNEEQLNDDEYADLIVTFVQSLPYETTGTAPKYPIETLYEMKGDCDDKSLLLSAILTLEGYDNQMMYFKDESHVAVEIRTSNPPHDSEYAFIETTATGLIGIIPEEVNNHPFSPKTPITIPISREGKEYTSYEQNLLIQNYFDEIKSDIAELKYDSSDELKDLHTKYNTVTKNITNRDFLYEWVIQQ</sequence>
<dbReference type="PANTHER" id="PTHR39327:SF1">
    <property type="entry name" value="BLR5470 PROTEIN"/>
    <property type="match status" value="1"/>
</dbReference>
<reference evidence="2" key="1">
    <citation type="submission" date="2022-01" db="EMBL/GenBank/DDBJ databases">
        <title>Complete genome of Methanomicrobium antiquum DSM 21220.</title>
        <authorList>
            <person name="Chen S.-C."/>
            <person name="You Y.-T."/>
            <person name="Zhou Y.-Z."/>
            <person name="Lai M.-C."/>
        </authorList>
    </citation>
    <scope>NUCLEOTIDE SEQUENCE</scope>
    <source>
        <strain evidence="2">DSM 21220</strain>
    </source>
</reference>
<dbReference type="KEGG" id="manq:L1994_09140"/>
<dbReference type="GeneID" id="79950560"/>
<organism evidence="2 3">
    <name type="scientific">Methanomicrobium antiquum</name>
    <dbReference type="NCBI Taxonomy" id="487686"/>
    <lineage>
        <taxon>Archaea</taxon>
        <taxon>Methanobacteriati</taxon>
        <taxon>Methanobacteriota</taxon>
        <taxon>Stenosarchaea group</taxon>
        <taxon>Methanomicrobia</taxon>
        <taxon>Methanomicrobiales</taxon>
        <taxon>Methanomicrobiaceae</taxon>
        <taxon>Methanomicrobium</taxon>
    </lineage>
</organism>
<evidence type="ECO:0000256" key="1">
    <source>
        <dbReference type="SAM" id="Phobius"/>
    </source>
</evidence>
<keyword evidence="3" id="KW-1185">Reference proteome</keyword>
<name>A0AAF0FLY2_9EURY</name>
<keyword evidence="1" id="KW-1133">Transmembrane helix</keyword>
<accession>A0AAF0FLY2</accession>
<feature type="transmembrane region" description="Helical" evidence="1">
    <location>
        <begin position="12"/>
        <end position="31"/>
    </location>
</feature>
<evidence type="ECO:0000313" key="3">
    <source>
        <dbReference type="Proteomes" id="UP001218895"/>
    </source>
</evidence>
<dbReference type="EMBL" id="CP091092">
    <property type="protein sequence ID" value="WFN36300.1"/>
    <property type="molecule type" value="Genomic_DNA"/>
</dbReference>
<protein>
    <recommendedName>
        <fullName evidence="4">Transglutaminase-like domain-containing protein</fullName>
    </recommendedName>
</protein>
<dbReference type="PANTHER" id="PTHR39327">
    <property type="match status" value="1"/>
</dbReference>
<dbReference type="Proteomes" id="UP001218895">
    <property type="component" value="Chromosome"/>
</dbReference>
<dbReference type="AlphaFoldDB" id="A0AAF0FLY2"/>
<proteinExistence type="predicted"/>
<dbReference type="InterPro" id="IPR010319">
    <property type="entry name" value="Transglutaminase-like_Cys_pept"/>
</dbReference>